<dbReference type="Proteomes" id="UP001596143">
    <property type="component" value="Unassembled WGS sequence"/>
</dbReference>
<proteinExistence type="predicted"/>
<gene>
    <name evidence="1" type="ORF">ACFPTR_12860</name>
</gene>
<reference evidence="2" key="1">
    <citation type="journal article" date="2019" name="Int. J. Syst. Evol. Microbiol.">
        <title>The Global Catalogue of Microorganisms (GCM) 10K type strain sequencing project: providing services to taxonomists for standard genome sequencing and annotation.</title>
        <authorList>
            <consortium name="The Broad Institute Genomics Platform"/>
            <consortium name="The Broad Institute Genome Sequencing Center for Infectious Disease"/>
            <person name="Wu L."/>
            <person name="Ma J."/>
        </authorList>
    </citation>
    <scope>NUCLEOTIDE SEQUENCE [LARGE SCALE GENOMIC DNA]</scope>
    <source>
        <strain evidence="2">CGMCC 1.15790</strain>
    </source>
</reference>
<name>A0ABW0U9T4_9BACI</name>
<dbReference type="EMBL" id="JBHSPF010000068">
    <property type="protein sequence ID" value="MFC5629738.1"/>
    <property type="molecule type" value="Genomic_DNA"/>
</dbReference>
<evidence type="ECO:0000313" key="1">
    <source>
        <dbReference type="EMBL" id="MFC5629738.1"/>
    </source>
</evidence>
<comment type="caution">
    <text evidence="1">The sequence shown here is derived from an EMBL/GenBank/DDBJ whole genome shotgun (WGS) entry which is preliminary data.</text>
</comment>
<evidence type="ECO:0000313" key="2">
    <source>
        <dbReference type="Proteomes" id="UP001596143"/>
    </source>
</evidence>
<dbReference type="RefSeq" id="WP_270898132.1">
    <property type="nucleotide sequence ID" value="NZ_JBHSPF010000068.1"/>
</dbReference>
<keyword evidence="2" id="KW-1185">Reference proteome</keyword>
<accession>A0ABW0U9T4</accession>
<protein>
    <submittedName>
        <fullName evidence="1">Uncharacterized protein</fullName>
    </submittedName>
</protein>
<sequence length="66" mass="7673">MALFHPNIACGSKSWTSHVIVSTKYCLWKQVMNRSWHRFNPNTVVKAIHAPFMAPFQRQIAFESKP</sequence>
<organism evidence="1 2">
    <name type="scientific">Aliibacillus thermotolerans</name>
    <dbReference type="NCBI Taxonomy" id="1834418"/>
    <lineage>
        <taxon>Bacteria</taxon>
        <taxon>Bacillati</taxon>
        <taxon>Bacillota</taxon>
        <taxon>Bacilli</taxon>
        <taxon>Bacillales</taxon>
        <taxon>Bacillaceae</taxon>
        <taxon>Aliibacillus</taxon>
    </lineage>
</organism>